<dbReference type="InterPro" id="IPR021950">
    <property type="entry name" value="Spt20"/>
</dbReference>
<evidence type="ECO:0000256" key="1">
    <source>
        <dbReference type="ARBA" id="ARBA00009112"/>
    </source>
</evidence>
<accession>A0AA35S7T6</accession>
<reference evidence="3" key="1">
    <citation type="submission" date="2023-03" db="EMBL/GenBank/DDBJ databases">
        <authorList>
            <person name="Steffen K."/>
            <person name="Cardenas P."/>
        </authorList>
    </citation>
    <scope>NUCLEOTIDE SEQUENCE</scope>
</reference>
<evidence type="ECO:0000259" key="2">
    <source>
        <dbReference type="Pfam" id="PF12090"/>
    </source>
</evidence>
<proteinExistence type="inferred from homology"/>
<gene>
    <name evidence="3" type="ORF">GBAR_LOCUS13720</name>
</gene>
<dbReference type="PANTHER" id="PTHR13526">
    <property type="entry name" value="TRANSCRIPTION FACTOR SPT20 HOMOLOG"/>
    <property type="match status" value="1"/>
</dbReference>
<comment type="similarity">
    <text evidence="1">Belongs to the SPT20 family.</text>
</comment>
<dbReference type="EMBL" id="CASHTH010002007">
    <property type="protein sequence ID" value="CAI8023496.1"/>
    <property type="molecule type" value="Genomic_DNA"/>
</dbReference>
<dbReference type="Proteomes" id="UP001174909">
    <property type="component" value="Unassembled WGS sequence"/>
</dbReference>
<dbReference type="PANTHER" id="PTHR13526:SF8">
    <property type="entry name" value="TRANSCRIPTION FACTOR SPT20 HOMOLOG"/>
    <property type="match status" value="1"/>
</dbReference>
<dbReference type="GO" id="GO:0006357">
    <property type="term" value="P:regulation of transcription by RNA polymerase II"/>
    <property type="evidence" value="ECO:0007669"/>
    <property type="project" value="TreeGrafter"/>
</dbReference>
<comment type="caution">
    <text evidence="3">The sequence shown here is derived from an EMBL/GenBank/DDBJ whole genome shotgun (WGS) entry which is preliminary data.</text>
</comment>
<dbReference type="GO" id="GO:0003712">
    <property type="term" value="F:transcription coregulator activity"/>
    <property type="evidence" value="ECO:0007669"/>
    <property type="project" value="InterPro"/>
</dbReference>
<protein>
    <submittedName>
        <fullName evidence="3">Transcription factor SPT20 homolog</fullName>
    </submittedName>
</protein>
<feature type="domain" description="Spt20-like SEP" evidence="2">
    <location>
        <begin position="72"/>
        <end position="215"/>
    </location>
</feature>
<evidence type="ECO:0000313" key="3">
    <source>
        <dbReference type="EMBL" id="CAI8023496.1"/>
    </source>
</evidence>
<name>A0AA35S7T6_GEOBA</name>
<organism evidence="3 4">
    <name type="scientific">Geodia barretti</name>
    <name type="common">Barrett's horny sponge</name>
    <dbReference type="NCBI Taxonomy" id="519541"/>
    <lineage>
        <taxon>Eukaryota</taxon>
        <taxon>Metazoa</taxon>
        <taxon>Porifera</taxon>
        <taxon>Demospongiae</taxon>
        <taxon>Heteroscleromorpha</taxon>
        <taxon>Tetractinellida</taxon>
        <taxon>Astrophorina</taxon>
        <taxon>Geodiidae</taxon>
        <taxon>Geodia</taxon>
    </lineage>
</organism>
<dbReference type="GO" id="GO:0000124">
    <property type="term" value="C:SAGA complex"/>
    <property type="evidence" value="ECO:0007669"/>
    <property type="project" value="InterPro"/>
</dbReference>
<dbReference type="InterPro" id="IPR046468">
    <property type="entry name" value="Spt20-like_SEP"/>
</dbReference>
<keyword evidence="4" id="KW-1185">Reference proteome</keyword>
<sequence>MDCDSERVWKIVDNQRHNVPRKKRAPGAPLSLFDRLYDCYVDCVQRQNDKNFDKRFCNTSNLLHQLPPGHVQPSLVVNLYSDDRGYSLVLNPDEQCEEICLPYEDDEIFSYLDNQEIPPVLTEVLSETSYCHMHGGCVVCEVRNHRNPAPCPTPSAPQSYDSHLLMLRPTTESILQMVNEIASDTDCSLEDQLALESKLLLATQPPICLDPSTEVVWVTNRLHYNRRKFHSPSTKGYSRRTSEDSLRARIHLSSLRPAPPELRLHNFLKATDTPLKCPRPKFTDEWKKKRSLPPSISTSSVALYIKEGTGAASVS</sequence>
<dbReference type="Pfam" id="PF12090">
    <property type="entry name" value="Spt20_SEP"/>
    <property type="match status" value="1"/>
</dbReference>
<evidence type="ECO:0000313" key="4">
    <source>
        <dbReference type="Proteomes" id="UP001174909"/>
    </source>
</evidence>
<dbReference type="AlphaFoldDB" id="A0AA35S7T6"/>